<reference evidence="2" key="1">
    <citation type="journal article" date="2020" name="Nature">
        <title>Giant virus diversity and host interactions through global metagenomics.</title>
        <authorList>
            <person name="Schulz F."/>
            <person name="Roux S."/>
            <person name="Paez-Espino D."/>
            <person name="Jungbluth S."/>
            <person name="Walsh D.A."/>
            <person name="Denef V.J."/>
            <person name="McMahon K.D."/>
            <person name="Konstantinidis K.T."/>
            <person name="Eloe-Fadrosh E.A."/>
            <person name="Kyrpides N.C."/>
            <person name="Woyke T."/>
        </authorList>
    </citation>
    <scope>NUCLEOTIDE SEQUENCE</scope>
    <source>
        <strain evidence="2">GVMAG-M-3300023179-82</strain>
    </source>
</reference>
<evidence type="ECO:0000313" key="2">
    <source>
        <dbReference type="EMBL" id="QHT76825.1"/>
    </source>
</evidence>
<proteinExistence type="predicted"/>
<feature type="domain" description="DUF4116" evidence="1">
    <location>
        <begin position="429"/>
        <end position="471"/>
    </location>
</feature>
<feature type="domain" description="DUF4116" evidence="1">
    <location>
        <begin position="253"/>
        <end position="295"/>
    </location>
</feature>
<organism evidence="2">
    <name type="scientific">viral metagenome</name>
    <dbReference type="NCBI Taxonomy" id="1070528"/>
    <lineage>
        <taxon>unclassified sequences</taxon>
        <taxon>metagenomes</taxon>
        <taxon>organismal metagenomes</taxon>
    </lineage>
</organism>
<dbReference type="AlphaFoldDB" id="A0A6C0H9M5"/>
<sequence length="753" mass="88658">MNALLNTPQYLRLLKDLCNIDINILNNLTHENFCTVNISSISENNICQQILDAIYNKIQSQQLTYMLLLKNNVSDILKNNKYEEVHPKIKWTDIYDHLDLDNSFILYYFLQDDEILIFCFLLMEYYNNQIIANTPINIYINVFSYDNPLDLLDYKEYLKIHLLTHMYYFDNNQIITDGNILIELVKYNYKELKNASDELKNDQRIACIAVRYNYKAYDYVDKSLLNNRFILKEVIKQNYKYIPFQKLIELNYEDLIMLVVSKNGYYLKYLSINLRDDESMVMAAISNCPHAIKYAGLNCKSNIDISLNVVKLDGTCLEYLSDEMNSNDIIVFAAIKENPLAIKYANKKFKSNETVAAQLVSKNGLYIEYFSNIIKSNEDIIVKALTNNGNAIEFIDVKYHTKKNILIAAKKHINIIEYLKDTNNNLYEDEDIINQALDYNNYIFKDISEKYRNNINIVRKVCQQYPECLLYSEDIRKNETYILNLLSYDTNYYILKYIHPELLENIDFMMKLFEMYPYTEIYKYIPAKLKKNKKFLVYLIQQNSDMLEYIDMLDTTLIMTAIKQNNKILLNSWFTKRMLYFIISTDETALYYIVPFIYSRELILSPYENNLIYKNIILKALERFGCALKYLSDQDRKDIEIVSVAIKNNGMALEFAHSELKSNYDIVSAAVTNNGMALQFACINNKLLNKIAFIAVKQNYLALQFVPNTIKEYEKIVAITIEQNENAKEYIKTPNRVKKSKPIKLNIDIKFNY</sequence>
<feature type="domain" description="DUF4116" evidence="1">
    <location>
        <begin position="179"/>
        <end position="224"/>
    </location>
</feature>
<dbReference type="Pfam" id="PF13475">
    <property type="entry name" value="DUF4116"/>
    <property type="match status" value="6"/>
</dbReference>
<accession>A0A6C0H9M5</accession>
<name>A0A6C0H9M5_9ZZZZ</name>
<dbReference type="InterPro" id="IPR025197">
    <property type="entry name" value="DUF4116"/>
</dbReference>
<dbReference type="EMBL" id="MN739903">
    <property type="protein sequence ID" value="QHT76825.1"/>
    <property type="molecule type" value="Genomic_DNA"/>
</dbReference>
<feature type="domain" description="DUF4116" evidence="1">
    <location>
        <begin position="303"/>
        <end position="350"/>
    </location>
</feature>
<protein>
    <recommendedName>
        <fullName evidence="1">DUF4116 domain-containing protein</fullName>
    </recommendedName>
</protein>
<feature type="domain" description="DUF4116" evidence="1">
    <location>
        <begin position="356"/>
        <end position="396"/>
    </location>
</feature>
<evidence type="ECO:0000259" key="1">
    <source>
        <dbReference type="Pfam" id="PF13475"/>
    </source>
</evidence>
<feature type="domain" description="DUF4116" evidence="1">
    <location>
        <begin position="614"/>
        <end position="661"/>
    </location>
</feature>